<feature type="region of interest" description="Disordered" evidence="1">
    <location>
        <begin position="16"/>
        <end position="53"/>
    </location>
</feature>
<keyword evidence="2" id="KW-0675">Receptor</keyword>
<dbReference type="PANTHER" id="PTHR12917">
    <property type="entry name" value="ASPARTYL PROTEASE DDI-RELATED"/>
    <property type="match status" value="1"/>
</dbReference>
<dbReference type="OrthoDB" id="6488816at2759"/>
<dbReference type="RefSeq" id="XP_071041229.1">
    <property type="nucleotide sequence ID" value="XM_071185128.1"/>
</dbReference>
<evidence type="ECO:0000313" key="2">
    <source>
        <dbReference type="EMBL" id="LAA01246.1"/>
    </source>
</evidence>
<evidence type="ECO:0000256" key="1">
    <source>
        <dbReference type="SAM" id="MobiDB-lite"/>
    </source>
</evidence>
<proteinExistence type="evidence at transcript level"/>
<sequence>MSDGETDIRLLALRRKQERRQSRVSSGHSAYEATPIKEYNRTDSSRSNSRRNSYVEVTPRLLEEEIHIGRMHVPPVITCECNGSEAFAHISSSEPVSTMSANFLRKLRLQDQVVPDTGHVFDSFSLQQQKELKGKVKYIDLSIGSTWQQVAQFNIVENHITDITLGIDFLRKTQSVLNFEDSSIVVGGIRGERIPFLNSREVMFLARRNANKANNLFNGNRNRELL</sequence>
<dbReference type="GeneID" id="107456788"/>
<dbReference type="RefSeq" id="XP_071041228.1">
    <property type="nucleotide sequence ID" value="XM_071185127.1"/>
</dbReference>
<accession>A0A2L2XZ80</accession>
<reference evidence="2" key="1">
    <citation type="journal article" date="2016" name="Mol. Ecol. Resour.">
        <title>Evaluation of the impact of RNA preservation methods of spiders for de novo transcriptome assembly.</title>
        <authorList>
            <person name="Kono N."/>
            <person name="Nakamura H."/>
            <person name="Ito Y."/>
            <person name="Tomita M."/>
            <person name="Arakawa K."/>
        </authorList>
    </citation>
    <scope>NUCLEOTIDE SEQUENCE</scope>
    <source>
        <tissue evidence="2">Whole body</tissue>
    </source>
</reference>
<dbReference type="EMBL" id="IAAA01008944">
    <property type="protein sequence ID" value="LAA01246.1"/>
    <property type="molecule type" value="mRNA"/>
</dbReference>
<dbReference type="PANTHER" id="PTHR12917:SF16">
    <property type="entry name" value="NUCLEAR RECEPTOR-INTERACTING PROTEIN 3"/>
    <property type="match status" value="1"/>
</dbReference>
<protein>
    <submittedName>
        <fullName evidence="2">Nuclear receptor-interacting protein 3</fullName>
    </submittedName>
</protein>
<dbReference type="KEGG" id="ptep:107456788"/>
<dbReference type="InterPro" id="IPR021109">
    <property type="entry name" value="Peptidase_aspartic_dom_sf"/>
</dbReference>
<dbReference type="Gene3D" id="2.40.70.10">
    <property type="entry name" value="Acid Proteases"/>
    <property type="match status" value="1"/>
</dbReference>
<dbReference type="AlphaFoldDB" id="A0A2L2XZ80"/>
<organism evidence="2">
    <name type="scientific">Parasteatoda tepidariorum</name>
    <name type="common">Common house spider</name>
    <name type="synonym">Achaearanea tepidariorum</name>
    <dbReference type="NCBI Taxonomy" id="114398"/>
    <lineage>
        <taxon>Eukaryota</taxon>
        <taxon>Metazoa</taxon>
        <taxon>Ecdysozoa</taxon>
        <taxon>Arthropoda</taxon>
        <taxon>Chelicerata</taxon>
        <taxon>Arachnida</taxon>
        <taxon>Araneae</taxon>
        <taxon>Araneomorphae</taxon>
        <taxon>Entelegynae</taxon>
        <taxon>Araneoidea</taxon>
        <taxon>Theridiidae</taxon>
        <taxon>Parasteatoda</taxon>
    </lineage>
</organism>
<dbReference type="EMBL" id="IAAA01008943">
    <property type="protein sequence ID" value="LAA01242.1"/>
    <property type="molecule type" value="mRNA"/>
</dbReference>
<dbReference type="OMA" id="RMHVPPV"/>
<name>A0A2L2XZ80_PARTP</name>